<evidence type="ECO:0000313" key="2">
    <source>
        <dbReference type="Proteomes" id="UP000827976"/>
    </source>
</evidence>
<protein>
    <submittedName>
        <fullName evidence="1">Retrovirus capsid C-terminal protein</fullName>
    </submittedName>
</protein>
<keyword evidence="2" id="KW-1185">Reference proteome</keyword>
<name>A0ACB7UI76_DIOAL</name>
<accession>A0ACB7UI76</accession>
<dbReference type="Proteomes" id="UP000827976">
    <property type="component" value="Chromosome 16"/>
</dbReference>
<evidence type="ECO:0000313" key="1">
    <source>
        <dbReference type="EMBL" id="KAH7659978.1"/>
    </source>
</evidence>
<sequence>MVYTYTPAYYSSFQDTITSLCKSILPFSMKNRRLPADHKLAKRHAESLKWQQESFHRILQLIGLHKEGMVSETEVSAFRVHLLDTLVASPAEQEPPNVIRDKLLFLKELLYAKCISDDEYHSSKRPLLQRLAVQGADVDCRDIVVGAPTSAPEEEWSVINLKDDEESPMVKTTKQRTPFKSLMSNVPWKEKAKETSKNNSILMPESTPVVAAKAEKGKRKPFRSLFQKDGQDENGEEKGGSGKTGKKKHWGLDGLRKWRRGNDEDEEMTDCLGTGERSDGAPSISMHCALMATPAGEVPDTKKIKNKLHSDGNNSDFFIDKVLGQNIKKELSRIQTELCATNPNLNFS</sequence>
<dbReference type="EMBL" id="CM037026">
    <property type="protein sequence ID" value="KAH7659978.1"/>
    <property type="molecule type" value="Genomic_DNA"/>
</dbReference>
<reference evidence="2" key="1">
    <citation type="journal article" date="2022" name="Nat. Commun.">
        <title>Chromosome evolution and the genetic basis of agronomically important traits in greater yam.</title>
        <authorList>
            <person name="Bredeson J.V."/>
            <person name="Lyons J.B."/>
            <person name="Oniyinde I.O."/>
            <person name="Okereke N.R."/>
            <person name="Kolade O."/>
            <person name="Nnabue I."/>
            <person name="Nwadili C.O."/>
            <person name="Hribova E."/>
            <person name="Parker M."/>
            <person name="Nwogha J."/>
            <person name="Shu S."/>
            <person name="Carlson J."/>
            <person name="Kariba R."/>
            <person name="Muthemba S."/>
            <person name="Knop K."/>
            <person name="Barton G.J."/>
            <person name="Sherwood A.V."/>
            <person name="Lopez-Montes A."/>
            <person name="Asiedu R."/>
            <person name="Jamnadass R."/>
            <person name="Muchugi A."/>
            <person name="Goodstein D."/>
            <person name="Egesi C.N."/>
            <person name="Featherston J."/>
            <person name="Asfaw A."/>
            <person name="Simpson G.G."/>
            <person name="Dolezel J."/>
            <person name="Hendre P.S."/>
            <person name="Van Deynze A."/>
            <person name="Kumar P.L."/>
            <person name="Obidiegwu J.E."/>
            <person name="Bhattacharjee R."/>
            <person name="Rokhsar D.S."/>
        </authorList>
    </citation>
    <scope>NUCLEOTIDE SEQUENCE [LARGE SCALE GENOMIC DNA]</scope>
    <source>
        <strain evidence="2">cv. TDa95/00328</strain>
    </source>
</reference>
<organism evidence="1 2">
    <name type="scientific">Dioscorea alata</name>
    <name type="common">Purple yam</name>
    <dbReference type="NCBI Taxonomy" id="55571"/>
    <lineage>
        <taxon>Eukaryota</taxon>
        <taxon>Viridiplantae</taxon>
        <taxon>Streptophyta</taxon>
        <taxon>Embryophyta</taxon>
        <taxon>Tracheophyta</taxon>
        <taxon>Spermatophyta</taxon>
        <taxon>Magnoliopsida</taxon>
        <taxon>Liliopsida</taxon>
        <taxon>Dioscoreales</taxon>
        <taxon>Dioscoreaceae</taxon>
        <taxon>Dioscorea</taxon>
    </lineage>
</organism>
<gene>
    <name evidence="1" type="ORF">IHE45_16G067200</name>
</gene>
<proteinExistence type="predicted"/>
<comment type="caution">
    <text evidence="1">The sequence shown here is derived from an EMBL/GenBank/DDBJ whole genome shotgun (WGS) entry which is preliminary data.</text>
</comment>